<reference evidence="4 5" key="1">
    <citation type="submission" date="2018-07" db="EMBL/GenBank/DDBJ databases">
        <title>Section-level genome sequencing of Aspergillus section Nigri to investigate inter- and intra-species variation.</title>
        <authorList>
            <consortium name="DOE Joint Genome Institute"/>
            <person name="Vesth T.C."/>
            <person name="Nybo J.L."/>
            <person name="Theobald S."/>
            <person name="Frisvad J.C."/>
            <person name="Larsen T.O."/>
            <person name="Nielsen K.F."/>
            <person name="Hoof J.B."/>
            <person name="Brandl J."/>
            <person name="Salamov A."/>
            <person name="Riley R."/>
            <person name="Gladden J.M."/>
            <person name="Phatale P."/>
            <person name="Nielsen M.T."/>
            <person name="Lyhne E.K."/>
            <person name="Kogle M.E."/>
            <person name="Strasser K."/>
            <person name="McDonnell E."/>
            <person name="Barry K."/>
            <person name="Clum A."/>
            <person name="Chen C."/>
            <person name="Nolan M."/>
            <person name="Sandor L."/>
            <person name="Kuo A."/>
            <person name="Lipzen A."/>
            <person name="Hainaut M."/>
            <person name="Drula E."/>
            <person name="Tsang A."/>
            <person name="Magnuson J.K."/>
            <person name="Henrissat B."/>
            <person name="Wiebenga A."/>
            <person name="Simmons B.A."/>
            <person name="Makela M.R."/>
            <person name="De vries R.P."/>
            <person name="Grigoriev I.V."/>
            <person name="Mortensen U.H."/>
            <person name="Baker S.E."/>
            <person name="Andersen M.R."/>
        </authorList>
    </citation>
    <scope>NUCLEOTIDE SEQUENCE [LARGE SCALE GENOMIC DNA]</scope>
    <source>
        <strain evidence="4 5">ATCC 13496</strain>
    </source>
</reference>
<evidence type="ECO:0000313" key="5">
    <source>
        <dbReference type="Proteomes" id="UP000253845"/>
    </source>
</evidence>
<evidence type="ECO:0000313" key="4">
    <source>
        <dbReference type="EMBL" id="RDH20526.1"/>
    </source>
</evidence>
<organism evidence="4 5">
    <name type="scientific">Aspergillus niger ATCC 13496</name>
    <dbReference type="NCBI Taxonomy" id="1353008"/>
    <lineage>
        <taxon>Eukaryota</taxon>
        <taxon>Fungi</taxon>
        <taxon>Dikarya</taxon>
        <taxon>Ascomycota</taxon>
        <taxon>Pezizomycotina</taxon>
        <taxon>Eurotiomycetes</taxon>
        <taxon>Eurotiomycetidae</taxon>
        <taxon>Eurotiales</taxon>
        <taxon>Aspergillaceae</taxon>
        <taxon>Aspergillus</taxon>
        <taxon>Aspergillus subgen. Circumdati</taxon>
    </lineage>
</organism>
<protein>
    <submittedName>
        <fullName evidence="4">Short-chain dehydrogenase</fullName>
    </submittedName>
</protein>
<dbReference type="Gene3D" id="3.40.50.720">
    <property type="entry name" value="NAD(P)-binding Rossmann-like Domain"/>
    <property type="match status" value="1"/>
</dbReference>
<evidence type="ECO:0000256" key="2">
    <source>
        <dbReference type="ARBA" id="ARBA00022857"/>
    </source>
</evidence>
<gene>
    <name evidence="4" type="ORF">M747DRAFT_351013</name>
</gene>
<keyword evidence="2" id="KW-0521">NADP</keyword>
<dbReference type="PRINTS" id="PR00081">
    <property type="entry name" value="GDHRDH"/>
</dbReference>
<dbReference type="InterPro" id="IPR036291">
    <property type="entry name" value="NAD(P)-bd_dom_sf"/>
</dbReference>
<dbReference type="PANTHER" id="PTHR24320">
    <property type="entry name" value="RETINOL DEHYDROGENASE"/>
    <property type="match status" value="1"/>
</dbReference>
<comment type="similarity">
    <text evidence="1">Belongs to the short-chain dehydrogenases/reductases (SDR) family.</text>
</comment>
<evidence type="ECO:0000256" key="3">
    <source>
        <dbReference type="ARBA" id="ARBA00023002"/>
    </source>
</evidence>
<name>A0A370BYG8_ASPNG</name>
<sequence length="360" mass="39098">MTILPLIFSSSSIPQASLFISITSSSLLHILPYLSINSIIIITTTTNTTMPFHPTKDIPDLTGKTILITGANSGLGKTSVLEFSRHNPSQIWLAARNLTKAQSAADEIKQQVPTARIHLLELDLSSFASIQKAVEVFLSTATRLDILMLNAGVMAAPPGMTPDGRYEVQFGTNYMGHALLTRLLLPIMEKTAKRDDAGVGGRVRIVAVASHGQRYAPPGGLQFETFKTNGESMGPFARYGQSKLALVLWVRMLAQLYPWLTAASIDPGVVGTTLGDGATGAPRYIQFLFKVALVLRLAASLENGVRNQLWAAVSREVNSGEYYDPVGVVGKSALGRDEELARRLWVWTEGELDNYLGVRD</sequence>
<dbReference type="VEuPathDB" id="FungiDB:M747DRAFT_351013"/>
<keyword evidence="3" id="KW-0560">Oxidoreductase</keyword>
<evidence type="ECO:0000256" key="1">
    <source>
        <dbReference type="ARBA" id="ARBA00006484"/>
    </source>
</evidence>
<dbReference type="InterPro" id="IPR002347">
    <property type="entry name" value="SDR_fam"/>
</dbReference>
<dbReference type="EMBL" id="KZ851914">
    <property type="protein sequence ID" value="RDH20526.1"/>
    <property type="molecule type" value="Genomic_DNA"/>
</dbReference>
<dbReference type="SUPFAM" id="SSF51735">
    <property type="entry name" value="NAD(P)-binding Rossmann-fold domains"/>
    <property type="match status" value="1"/>
</dbReference>
<accession>A0A370BYG8</accession>
<proteinExistence type="inferred from homology"/>
<dbReference type="PANTHER" id="PTHR24320:SF282">
    <property type="entry name" value="WW DOMAIN-CONTAINING OXIDOREDUCTASE"/>
    <property type="match status" value="1"/>
</dbReference>
<dbReference type="Pfam" id="PF00106">
    <property type="entry name" value="adh_short"/>
    <property type="match status" value="1"/>
</dbReference>
<dbReference type="AlphaFoldDB" id="A0A370BYG8"/>
<dbReference type="GO" id="GO:0016491">
    <property type="term" value="F:oxidoreductase activity"/>
    <property type="evidence" value="ECO:0007669"/>
    <property type="project" value="UniProtKB-KW"/>
</dbReference>
<dbReference type="Proteomes" id="UP000253845">
    <property type="component" value="Unassembled WGS sequence"/>
</dbReference>